<evidence type="ECO:0000256" key="3">
    <source>
        <dbReference type="ARBA" id="ARBA00012929"/>
    </source>
</evidence>
<dbReference type="InterPro" id="IPR036291">
    <property type="entry name" value="NAD(P)-bd_dom_sf"/>
</dbReference>
<keyword evidence="6" id="KW-0521">NADP</keyword>
<dbReference type="AlphaFoldDB" id="A0A3E1K7Q1"/>
<dbReference type="Gene3D" id="3.40.50.720">
    <property type="entry name" value="NAD(P)-binding Rossmann-like Domain"/>
    <property type="match status" value="1"/>
</dbReference>
<dbReference type="InterPro" id="IPR029903">
    <property type="entry name" value="RmlD-like-bd"/>
</dbReference>
<comment type="function">
    <text evidence="6">Catalyzes the reduction of dTDP-6-deoxy-L-lyxo-4-hexulose to yield dTDP-L-rhamnose.</text>
</comment>
<dbReference type="UniPathway" id="UPA00124"/>
<keyword evidence="9" id="KW-1185">Reference proteome</keyword>
<reference evidence="8 9" key="1">
    <citation type="submission" date="2018-08" db="EMBL/GenBank/DDBJ databases">
        <title>Wenzhouxiangella salilacus sp. nov., a novel bacterium isolated from a saline lake in Xinjiang Province, China.</title>
        <authorList>
            <person name="Han S."/>
        </authorList>
    </citation>
    <scope>NUCLEOTIDE SEQUENCE [LARGE SCALE GENOMIC DNA]</scope>
    <source>
        <strain evidence="8 9">XDB06</strain>
    </source>
</reference>
<gene>
    <name evidence="8" type="primary">rfbD</name>
    <name evidence="8" type="ORF">DZC52_09700</name>
</gene>
<dbReference type="CDD" id="cd05254">
    <property type="entry name" value="dTDP_HR_like_SDR_e"/>
    <property type="match status" value="1"/>
</dbReference>
<dbReference type="PANTHER" id="PTHR10491">
    <property type="entry name" value="DTDP-4-DEHYDRORHAMNOSE REDUCTASE"/>
    <property type="match status" value="1"/>
</dbReference>
<evidence type="ECO:0000256" key="2">
    <source>
        <dbReference type="ARBA" id="ARBA00010944"/>
    </source>
</evidence>
<protein>
    <recommendedName>
        <fullName evidence="4 6">dTDP-4-dehydrorhamnose reductase</fullName>
        <ecNumber evidence="3 6">1.1.1.133</ecNumber>
    </recommendedName>
</protein>
<sequence length="294" mass="31840">MTTLLLGANGQLGRHLRAEIDGLVTCARSDADHVLDLSQVDHIGPLLDRVRPDTIINAAAWTAVDDAEDHEAEAFGLNHDLPAALADWCRRSDALLVHYSTDYVFSGAPGRPWREDDPVAPESAYGRTKLAGEQAIATSACRALVLRTAWVYSALPGNFVSAILKRAGEGQDLKVVADQTGSPTWAGTLAQATRRLVALGDRVERPELLHVSGQGAMTWHALAVRAVQGAAERGIISDIVDVEPIASDAWPQKARRPAWSVLDGLRYEQFTGRPLPDCEQALVECLDRWSEAPC</sequence>
<dbReference type="Proteomes" id="UP000260351">
    <property type="component" value="Unassembled WGS sequence"/>
</dbReference>
<name>A0A3E1K7Q1_9GAMM</name>
<comment type="catalytic activity">
    <reaction evidence="5 6">
        <text>dTDP-beta-L-rhamnose + NADP(+) = dTDP-4-dehydro-beta-L-rhamnose + NADPH + H(+)</text>
        <dbReference type="Rhea" id="RHEA:21796"/>
        <dbReference type="ChEBI" id="CHEBI:15378"/>
        <dbReference type="ChEBI" id="CHEBI:57510"/>
        <dbReference type="ChEBI" id="CHEBI:57783"/>
        <dbReference type="ChEBI" id="CHEBI:58349"/>
        <dbReference type="ChEBI" id="CHEBI:62830"/>
        <dbReference type="EC" id="1.1.1.133"/>
    </reaction>
</comment>
<dbReference type="InterPro" id="IPR005913">
    <property type="entry name" value="dTDP_dehydrorham_reduct"/>
</dbReference>
<accession>A0A3E1K7Q1</accession>
<dbReference type="GO" id="GO:0008831">
    <property type="term" value="F:dTDP-4-dehydrorhamnose reductase activity"/>
    <property type="evidence" value="ECO:0007669"/>
    <property type="project" value="UniProtKB-EC"/>
</dbReference>
<evidence type="ECO:0000259" key="7">
    <source>
        <dbReference type="Pfam" id="PF04321"/>
    </source>
</evidence>
<dbReference type="NCBIfam" id="TIGR01214">
    <property type="entry name" value="rmlD"/>
    <property type="match status" value="1"/>
</dbReference>
<keyword evidence="6 8" id="KW-0560">Oxidoreductase</keyword>
<dbReference type="Pfam" id="PF04321">
    <property type="entry name" value="RmlD_sub_bind"/>
    <property type="match status" value="1"/>
</dbReference>
<evidence type="ECO:0000256" key="1">
    <source>
        <dbReference type="ARBA" id="ARBA00004781"/>
    </source>
</evidence>
<feature type="domain" description="RmlD-like substrate binding" evidence="7">
    <location>
        <begin position="1"/>
        <end position="288"/>
    </location>
</feature>
<dbReference type="EMBL" id="QUZK01000038">
    <property type="protein sequence ID" value="RFF30079.1"/>
    <property type="molecule type" value="Genomic_DNA"/>
</dbReference>
<evidence type="ECO:0000313" key="8">
    <source>
        <dbReference type="EMBL" id="RFF30079.1"/>
    </source>
</evidence>
<comment type="cofactor">
    <cofactor evidence="6">
        <name>Mg(2+)</name>
        <dbReference type="ChEBI" id="CHEBI:18420"/>
    </cofactor>
    <text evidence="6">Binds 1 Mg(2+) ion per monomer.</text>
</comment>
<dbReference type="RefSeq" id="WP_116650948.1">
    <property type="nucleotide sequence ID" value="NZ_QUZK01000038.1"/>
</dbReference>
<dbReference type="Gene3D" id="3.90.25.10">
    <property type="entry name" value="UDP-galactose 4-epimerase, domain 1"/>
    <property type="match status" value="1"/>
</dbReference>
<dbReference type="OrthoDB" id="9803892at2"/>
<dbReference type="EC" id="1.1.1.133" evidence="3 6"/>
<evidence type="ECO:0000256" key="6">
    <source>
        <dbReference type="RuleBase" id="RU364082"/>
    </source>
</evidence>
<organism evidence="8 9">
    <name type="scientific">Wenzhouxiangella sediminis</name>
    <dbReference type="NCBI Taxonomy" id="1792836"/>
    <lineage>
        <taxon>Bacteria</taxon>
        <taxon>Pseudomonadati</taxon>
        <taxon>Pseudomonadota</taxon>
        <taxon>Gammaproteobacteria</taxon>
        <taxon>Chromatiales</taxon>
        <taxon>Wenzhouxiangellaceae</taxon>
        <taxon>Wenzhouxiangella</taxon>
    </lineage>
</organism>
<dbReference type="GO" id="GO:0009243">
    <property type="term" value="P:O antigen biosynthetic process"/>
    <property type="evidence" value="ECO:0007669"/>
    <property type="project" value="UniProtKB-UniPathway"/>
</dbReference>
<evidence type="ECO:0000256" key="5">
    <source>
        <dbReference type="ARBA" id="ARBA00048200"/>
    </source>
</evidence>
<comment type="pathway">
    <text evidence="1 6">Carbohydrate biosynthesis; dTDP-L-rhamnose biosynthesis.</text>
</comment>
<comment type="caution">
    <text evidence="8">The sequence shown here is derived from an EMBL/GenBank/DDBJ whole genome shotgun (WGS) entry which is preliminary data.</text>
</comment>
<evidence type="ECO:0000313" key="9">
    <source>
        <dbReference type="Proteomes" id="UP000260351"/>
    </source>
</evidence>
<proteinExistence type="inferred from homology"/>
<dbReference type="GO" id="GO:0019305">
    <property type="term" value="P:dTDP-rhamnose biosynthetic process"/>
    <property type="evidence" value="ECO:0007669"/>
    <property type="project" value="UniProtKB-UniPathway"/>
</dbReference>
<dbReference type="PANTHER" id="PTHR10491:SF4">
    <property type="entry name" value="METHIONINE ADENOSYLTRANSFERASE 2 SUBUNIT BETA"/>
    <property type="match status" value="1"/>
</dbReference>
<dbReference type="GO" id="GO:0005829">
    <property type="term" value="C:cytosol"/>
    <property type="evidence" value="ECO:0007669"/>
    <property type="project" value="TreeGrafter"/>
</dbReference>
<evidence type="ECO:0000256" key="4">
    <source>
        <dbReference type="ARBA" id="ARBA00017099"/>
    </source>
</evidence>
<dbReference type="UniPathway" id="UPA00281"/>
<comment type="similarity">
    <text evidence="2 6">Belongs to the dTDP-4-dehydrorhamnose reductase family.</text>
</comment>
<dbReference type="SUPFAM" id="SSF51735">
    <property type="entry name" value="NAD(P)-binding Rossmann-fold domains"/>
    <property type="match status" value="1"/>
</dbReference>